<dbReference type="STRING" id="1676925.ENSPKIP00000000121"/>
<evidence type="ECO:0000313" key="4">
    <source>
        <dbReference type="Proteomes" id="UP000261540"/>
    </source>
</evidence>
<dbReference type="AlphaFoldDB" id="A0A3B3Q3Y5"/>
<evidence type="ECO:0000256" key="1">
    <source>
        <dbReference type="SAM" id="Coils"/>
    </source>
</evidence>
<dbReference type="GO" id="GO:0090160">
    <property type="term" value="P:Golgi to lysosome transport"/>
    <property type="evidence" value="ECO:0007669"/>
    <property type="project" value="TreeGrafter"/>
</dbReference>
<feature type="region of interest" description="Disordered" evidence="2">
    <location>
        <begin position="58"/>
        <end position="136"/>
    </location>
</feature>
<dbReference type="PANTHER" id="PTHR35072:SF1">
    <property type="entry name" value="COILED-COIL DOMAIN-CONTAINING PROTEIN 91"/>
    <property type="match status" value="1"/>
</dbReference>
<accession>A0A3B3Q3Y5</accession>
<feature type="compositionally biased region" description="Basic and acidic residues" evidence="2">
    <location>
        <begin position="165"/>
        <end position="188"/>
    </location>
</feature>
<dbReference type="InterPro" id="IPR034592">
    <property type="entry name" value="CCDC91"/>
</dbReference>
<reference evidence="3" key="2">
    <citation type="submission" date="2025-09" db="UniProtKB">
        <authorList>
            <consortium name="Ensembl"/>
        </authorList>
    </citation>
    <scope>IDENTIFICATION</scope>
</reference>
<dbReference type="Proteomes" id="UP000261540">
    <property type="component" value="Unplaced"/>
</dbReference>
<keyword evidence="1" id="KW-0175">Coiled coil</keyword>
<keyword evidence="4" id="KW-1185">Reference proteome</keyword>
<organism evidence="3 4">
    <name type="scientific">Paramormyrops kingsleyae</name>
    <dbReference type="NCBI Taxonomy" id="1676925"/>
    <lineage>
        <taxon>Eukaryota</taxon>
        <taxon>Metazoa</taxon>
        <taxon>Chordata</taxon>
        <taxon>Craniata</taxon>
        <taxon>Vertebrata</taxon>
        <taxon>Euteleostomi</taxon>
        <taxon>Actinopterygii</taxon>
        <taxon>Neopterygii</taxon>
        <taxon>Teleostei</taxon>
        <taxon>Osteoglossocephala</taxon>
        <taxon>Osteoglossomorpha</taxon>
        <taxon>Osteoglossiformes</taxon>
        <taxon>Mormyridae</taxon>
        <taxon>Paramormyrops</taxon>
    </lineage>
</organism>
<feature type="compositionally biased region" description="Polar residues" evidence="2">
    <location>
        <begin position="96"/>
        <end position="111"/>
    </location>
</feature>
<feature type="coiled-coil region" evidence="1">
    <location>
        <begin position="248"/>
        <end position="335"/>
    </location>
</feature>
<evidence type="ECO:0000313" key="3">
    <source>
        <dbReference type="Ensembl" id="ENSPKIP00000000121.1"/>
    </source>
</evidence>
<proteinExistence type="predicted"/>
<reference evidence="3" key="1">
    <citation type="submission" date="2025-08" db="UniProtKB">
        <authorList>
            <consortium name="Ensembl"/>
        </authorList>
    </citation>
    <scope>IDENTIFICATION</scope>
</reference>
<sequence>MPPVRGNEETPSTLLLGAKVLVRMDDDDFGGFEAAEAFDCEDDAAQIPVSPAIPWAAFSSVPGLSAPPDILLDQHPSFQADSQEPTPPPCSPPDQCAQTCSSDDASAQDQGAESRDAPDIPGGLETHGQMQQALSSLKTKLMVSEEEKVRIQQDLEELLSTQAEMEERFKSERRTEAESHERRYAELREKHDGALEDVRKAGHESLAIIVEEFKALTKSAVLQQQEVSEKHLEVAVQKQQEKCEGLLDAQHQRLLDLLDAERDALEENVKETLSQQAQHQKELLEKCLQEEKQKAQDAVEEAIKAQEERMKEAVLEAVREERRRADERWAEQRTEWEAERLRDRETLARAIEEALTDQRRISKEAVKEAIAEERQAGERRLEDIVLKVRNDLTEFMKEQKNLERATRHRNLASLELFLSCAQKQLSSLMLDGTVEDEGSPDTSVSSPSL</sequence>
<dbReference type="GeneTree" id="ENSGT00390000015899"/>
<feature type="region of interest" description="Disordered" evidence="2">
    <location>
        <begin position="162"/>
        <end position="188"/>
    </location>
</feature>
<dbReference type="Ensembl" id="ENSPKIT00000024004.1">
    <property type="protein sequence ID" value="ENSPKIP00000000121.1"/>
    <property type="gene ID" value="ENSPKIG00000018895.1"/>
</dbReference>
<dbReference type="GO" id="GO:0005829">
    <property type="term" value="C:cytosol"/>
    <property type="evidence" value="ECO:0007669"/>
    <property type="project" value="GOC"/>
</dbReference>
<name>A0A3B3Q3Y5_9TELE</name>
<dbReference type="PANTHER" id="PTHR35072">
    <property type="entry name" value="COILED-COIL DOMAIN-CONTAINING PROTEIN 91"/>
    <property type="match status" value="1"/>
</dbReference>
<dbReference type="GO" id="GO:0005802">
    <property type="term" value="C:trans-Golgi network"/>
    <property type="evidence" value="ECO:0007669"/>
    <property type="project" value="TreeGrafter"/>
</dbReference>
<protein>
    <submittedName>
        <fullName evidence="3">Coiled-coil domain containing 91</fullName>
    </submittedName>
</protein>
<evidence type="ECO:0000256" key="2">
    <source>
        <dbReference type="SAM" id="MobiDB-lite"/>
    </source>
</evidence>